<keyword evidence="5 15" id="KW-0004">4Fe-4S</keyword>
<evidence type="ECO:0000256" key="9">
    <source>
        <dbReference type="ARBA" id="ARBA00023002"/>
    </source>
</evidence>
<dbReference type="SFLD" id="SFLDS00029">
    <property type="entry name" value="Radical_SAM"/>
    <property type="match status" value="1"/>
</dbReference>
<dbReference type="GO" id="GO:0051989">
    <property type="term" value="F:coproporphyrinogen dehydrogenase activity"/>
    <property type="evidence" value="ECO:0007669"/>
    <property type="project" value="UniProtKB-EC"/>
</dbReference>
<organism evidence="19 20">
    <name type="scientific">Sphingomonas faeni</name>
    <dbReference type="NCBI Taxonomy" id="185950"/>
    <lineage>
        <taxon>Bacteria</taxon>
        <taxon>Pseudomonadati</taxon>
        <taxon>Pseudomonadota</taxon>
        <taxon>Alphaproteobacteria</taxon>
        <taxon>Sphingomonadales</taxon>
        <taxon>Sphingomonadaceae</taxon>
        <taxon>Sphingomonas</taxon>
    </lineage>
</organism>
<comment type="catalytic activity">
    <reaction evidence="14 15">
        <text>coproporphyrinogen III + 2 S-adenosyl-L-methionine = protoporphyrinogen IX + 2 5'-deoxyadenosine + 2 L-methionine + 2 CO2</text>
        <dbReference type="Rhea" id="RHEA:15425"/>
        <dbReference type="ChEBI" id="CHEBI:16526"/>
        <dbReference type="ChEBI" id="CHEBI:17319"/>
        <dbReference type="ChEBI" id="CHEBI:57307"/>
        <dbReference type="ChEBI" id="CHEBI:57309"/>
        <dbReference type="ChEBI" id="CHEBI:57844"/>
        <dbReference type="ChEBI" id="CHEBI:59789"/>
        <dbReference type="EC" id="1.3.98.3"/>
    </reaction>
</comment>
<dbReference type="PIRSF" id="PIRSF000167">
    <property type="entry name" value="HemN"/>
    <property type="match status" value="1"/>
</dbReference>
<gene>
    <name evidence="19" type="ORF">C8J25_10332</name>
</gene>
<dbReference type="InterPro" id="IPR006638">
    <property type="entry name" value="Elp3/MiaA/NifB-like_rSAM"/>
</dbReference>
<evidence type="ECO:0000256" key="17">
    <source>
        <dbReference type="PIRSR" id="PIRSR000167-2"/>
    </source>
</evidence>
<dbReference type="AlphaFoldDB" id="A0A2T5U748"/>
<dbReference type="InterPro" id="IPR058240">
    <property type="entry name" value="rSAM_sf"/>
</dbReference>
<dbReference type="Pfam" id="PF04055">
    <property type="entry name" value="Radical_SAM"/>
    <property type="match status" value="1"/>
</dbReference>
<keyword evidence="6 15" id="KW-0963">Cytoplasm</keyword>
<dbReference type="InterPro" id="IPR007197">
    <property type="entry name" value="rSAM"/>
</dbReference>
<dbReference type="GO" id="GO:0006782">
    <property type="term" value="P:protoporphyrinogen IX biosynthetic process"/>
    <property type="evidence" value="ECO:0007669"/>
    <property type="project" value="UniProtKB-UniPathway"/>
</dbReference>
<dbReference type="GO" id="GO:0005737">
    <property type="term" value="C:cytoplasm"/>
    <property type="evidence" value="ECO:0007669"/>
    <property type="project" value="UniProtKB-SubCell"/>
</dbReference>
<keyword evidence="11 15" id="KW-0411">Iron-sulfur</keyword>
<dbReference type="SUPFAM" id="SSF102114">
    <property type="entry name" value="Radical SAM enzymes"/>
    <property type="match status" value="1"/>
</dbReference>
<protein>
    <recommendedName>
        <fullName evidence="15">Coproporphyrinogen-III oxidase</fullName>
        <ecNumber evidence="15">1.3.98.3</ecNumber>
    </recommendedName>
</protein>
<comment type="similarity">
    <text evidence="3 15">Belongs to the anaerobic coproporphyrinogen-III oxidase family.</text>
</comment>
<evidence type="ECO:0000259" key="18">
    <source>
        <dbReference type="PROSITE" id="PS51918"/>
    </source>
</evidence>
<evidence type="ECO:0000256" key="13">
    <source>
        <dbReference type="ARBA" id="ARBA00024295"/>
    </source>
</evidence>
<evidence type="ECO:0000256" key="4">
    <source>
        <dbReference type="ARBA" id="ARBA00011245"/>
    </source>
</evidence>
<dbReference type="Gene3D" id="1.10.10.920">
    <property type="match status" value="1"/>
</dbReference>
<feature type="binding site" evidence="16">
    <location>
        <position position="154"/>
    </location>
    <ligand>
        <name>S-adenosyl-L-methionine</name>
        <dbReference type="ChEBI" id="CHEBI:59789"/>
        <label>1</label>
    </ligand>
</feature>
<feature type="binding site" evidence="16">
    <location>
        <position position="122"/>
    </location>
    <ligand>
        <name>S-adenosyl-L-methionine</name>
        <dbReference type="ChEBI" id="CHEBI:59789"/>
        <label>1</label>
    </ligand>
</feature>
<feature type="domain" description="Radical SAM core" evidence="18">
    <location>
        <begin position="57"/>
        <end position="289"/>
    </location>
</feature>
<feature type="binding site" evidence="16">
    <location>
        <position position="218"/>
    </location>
    <ligand>
        <name>S-adenosyl-L-methionine</name>
        <dbReference type="ChEBI" id="CHEBI:59789"/>
        <label>2</label>
    </ligand>
</feature>
<comment type="subunit">
    <text evidence="4">Monomer.</text>
</comment>
<keyword evidence="12 15" id="KW-0627">Porphyrin biosynthesis</keyword>
<evidence type="ECO:0000256" key="11">
    <source>
        <dbReference type="ARBA" id="ARBA00023014"/>
    </source>
</evidence>
<feature type="binding site" evidence="16">
    <location>
        <position position="193"/>
    </location>
    <ligand>
        <name>S-adenosyl-L-methionine</name>
        <dbReference type="ChEBI" id="CHEBI:59789"/>
        <label>2</label>
    </ligand>
</feature>
<evidence type="ECO:0000256" key="6">
    <source>
        <dbReference type="ARBA" id="ARBA00022490"/>
    </source>
</evidence>
<feature type="binding site" evidence="17">
    <location>
        <position position="76"/>
    </location>
    <ligand>
        <name>[4Fe-4S] cluster</name>
        <dbReference type="ChEBI" id="CHEBI:49883"/>
        <note>4Fe-4S-S-AdoMet</note>
    </ligand>
</feature>
<evidence type="ECO:0000256" key="3">
    <source>
        <dbReference type="ARBA" id="ARBA00005493"/>
    </source>
</evidence>
<dbReference type="EMBL" id="QAYE01000003">
    <property type="protein sequence ID" value="PTW47317.1"/>
    <property type="molecule type" value="Genomic_DNA"/>
</dbReference>
<comment type="subcellular location">
    <subcellularLocation>
        <location evidence="1 15">Cytoplasm</location>
    </subcellularLocation>
</comment>
<dbReference type="InterPro" id="IPR004558">
    <property type="entry name" value="Coprogen_oxidase_HemN"/>
</dbReference>
<feature type="binding site" evidence="17">
    <location>
        <position position="72"/>
    </location>
    <ligand>
        <name>[4Fe-4S] cluster</name>
        <dbReference type="ChEBI" id="CHEBI:49883"/>
        <note>4Fe-4S-S-AdoMet</note>
    </ligand>
</feature>
<feature type="binding site" evidence="17">
    <location>
        <position position="79"/>
    </location>
    <ligand>
        <name>[4Fe-4S] cluster</name>
        <dbReference type="ChEBI" id="CHEBI:49883"/>
        <note>4Fe-4S-S-AdoMet</note>
    </ligand>
</feature>
<dbReference type="GO" id="GO:0004109">
    <property type="term" value="F:coproporphyrinogen oxidase activity"/>
    <property type="evidence" value="ECO:0007669"/>
    <property type="project" value="InterPro"/>
</dbReference>
<evidence type="ECO:0000256" key="15">
    <source>
        <dbReference type="PIRNR" id="PIRNR000167"/>
    </source>
</evidence>
<comment type="caution">
    <text evidence="19">The sequence shown here is derived from an EMBL/GenBank/DDBJ whole genome shotgun (WGS) entry which is preliminary data.</text>
</comment>
<feature type="binding site" evidence="16">
    <location>
        <begin position="78"/>
        <end position="80"/>
    </location>
    <ligand>
        <name>S-adenosyl-L-methionine</name>
        <dbReference type="ChEBI" id="CHEBI:59789"/>
        <label>2</label>
    </ligand>
</feature>
<evidence type="ECO:0000256" key="5">
    <source>
        <dbReference type="ARBA" id="ARBA00022485"/>
    </source>
</evidence>
<evidence type="ECO:0000256" key="10">
    <source>
        <dbReference type="ARBA" id="ARBA00023004"/>
    </source>
</evidence>
<evidence type="ECO:0000256" key="12">
    <source>
        <dbReference type="ARBA" id="ARBA00023244"/>
    </source>
</evidence>
<reference evidence="19 20" key="1">
    <citation type="submission" date="2018-04" db="EMBL/GenBank/DDBJ databases">
        <title>Genomic Encyclopedia of Type Strains, Phase III (KMG-III): the genomes of soil and plant-associated and newly described type strains.</title>
        <authorList>
            <person name="Whitman W."/>
        </authorList>
    </citation>
    <scope>NUCLEOTIDE SEQUENCE [LARGE SCALE GENOMIC DNA]</scope>
    <source>
        <strain evidence="19 20">MA-olki</strain>
    </source>
</reference>
<dbReference type="PROSITE" id="PS51918">
    <property type="entry name" value="RADICAL_SAM"/>
    <property type="match status" value="1"/>
</dbReference>
<dbReference type="PANTHER" id="PTHR13932">
    <property type="entry name" value="COPROPORPHYRINIGEN III OXIDASE"/>
    <property type="match status" value="1"/>
</dbReference>
<dbReference type="InterPro" id="IPR023404">
    <property type="entry name" value="rSAM_horseshoe"/>
</dbReference>
<accession>A0A2T5U748</accession>
<dbReference type="SMART" id="SM00729">
    <property type="entry name" value="Elp3"/>
    <property type="match status" value="1"/>
</dbReference>
<feature type="binding site" evidence="16">
    <location>
        <position position="338"/>
    </location>
    <ligand>
        <name>S-adenosyl-L-methionine</name>
        <dbReference type="ChEBI" id="CHEBI:59789"/>
        <label>1</label>
    </ligand>
</feature>
<dbReference type="EC" id="1.3.98.3" evidence="15"/>
<evidence type="ECO:0000256" key="8">
    <source>
        <dbReference type="ARBA" id="ARBA00022723"/>
    </source>
</evidence>
<evidence type="ECO:0000313" key="19">
    <source>
        <dbReference type="EMBL" id="PTW47317.1"/>
    </source>
</evidence>
<name>A0A2T5U748_9SPHN</name>
<dbReference type="PANTHER" id="PTHR13932:SF6">
    <property type="entry name" value="OXYGEN-INDEPENDENT COPROPORPHYRINOGEN III OXIDASE"/>
    <property type="match status" value="1"/>
</dbReference>
<feature type="binding site" evidence="16">
    <location>
        <position position="181"/>
    </location>
    <ligand>
        <name>S-adenosyl-L-methionine</name>
        <dbReference type="ChEBI" id="CHEBI:59789"/>
        <label>2</label>
    </ligand>
</feature>
<comment type="function">
    <text evidence="13">Involved in the heme biosynthesis. Catalyzes the anaerobic oxidative decarboxylation of propionate groups of rings A and B of coproporphyrinogen III to yield the vinyl groups in protoporphyrinogen IX.</text>
</comment>
<evidence type="ECO:0000256" key="1">
    <source>
        <dbReference type="ARBA" id="ARBA00004496"/>
    </source>
</evidence>
<dbReference type="GO" id="GO:0051539">
    <property type="term" value="F:4 iron, 4 sulfur cluster binding"/>
    <property type="evidence" value="ECO:0007669"/>
    <property type="project" value="UniProtKB-KW"/>
</dbReference>
<keyword evidence="7 15" id="KW-0949">S-adenosyl-L-methionine</keyword>
<dbReference type="NCBIfam" id="TIGR00538">
    <property type="entry name" value="hemN"/>
    <property type="match status" value="1"/>
</dbReference>
<proteinExistence type="inferred from homology"/>
<dbReference type="Proteomes" id="UP000244013">
    <property type="component" value="Unassembled WGS sequence"/>
</dbReference>
<feature type="binding site" evidence="16">
    <location>
        <position position="252"/>
    </location>
    <ligand>
        <name>S-adenosyl-L-methionine</name>
        <dbReference type="ChEBI" id="CHEBI:59789"/>
        <label>2</label>
    </ligand>
</feature>
<evidence type="ECO:0000256" key="2">
    <source>
        <dbReference type="ARBA" id="ARBA00004785"/>
    </source>
</evidence>
<sequence length="455" mass="49291">MTAVKDVTPTAAHFAAMWTYHPELLAVPVPRYTSYPTAAEFTDAVGHADMHAALARIATDETVSLYVHIPYCRQICWYCGCNTGAANRSARLDAYLERLEDEIALVAERVGHAKIGRIAFGGGSPNAVAPAQFARLMERIVTSFRCDDPVVSVEIDPRGFTAEWAAMLAAHRVTRVSLGVQTLDPGIQAAIGRVQTADEIRRVMGLLRSADVESINFDLMYGLPGQSEAALEATLIESLAMGPDRLAVFGYAHVPSMIPRQRRIDATALPDGQARFAQAALSHETLTEAGYTAIGFDHFAKPGDALAQASGNGRLRRNFQGFTEDPAVTLIALGASAISEFPGSLLQNEKNTGRYHIALSAGRFATVRGLRRTAEDRVRGRAIEAILTRGIADLSGIPNIGPVRDRLAPFEHWGLVKWESATLKLSADARPYARSIAATIDTYRYPGTRQFSTAV</sequence>
<feature type="binding site" evidence="16">
    <location>
        <position position="66"/>
    </location>
    <ligand>
        <name>S-adenosyl-L-methionine</name>
        <dbReference type="ChEBI" id="CHEBI:59789"/>
        <label>1</label>
    </ligand>
</feature>
<keyword evidence="10 15" id="KW-0408">Iron</keyword>
<dbReference type="Gene3D" id="3.80.30.20">
    <property type="entry name" value="tm_1862 like domain"/>
    <property type="match status" value="1"/>
</dbReference>
<dbReference type="InterPro" id="IPR034505">
    <property type="entry name" value="Coproporphyrinogen-III_oxidase"/>
</dbReference>
<dbReference type="GO" id="GO:0046872">
    <property type="term" value="F:metal ion binding"/>
    <property type="evidence" value="ECO:0007669"/>
    <property type="project" value="UniProtKB-KW"/>
</dbReference>
<keyword evidence="8 15" id="KW-0479">Metal-binding</keyword>
<evidence type="ECO:0000256" key="14">
    <source>
        <dbReference type="ARBA" id="ARBA00048321"/>
    </source>
</evidence>
<evidence type="ECO:0000313" key="20">
    <source>
        <dbReference type="Proteomes" id="UP000244013"/>
    </source>
</evidence>
<comment type="pathway">
    <text evidence="2 15">Porphyrin-containing compound metabolism; protoporphyrin-IX biosynthesis; protoporphyrinogen-IX from coproporphyrinogen-III (AdoMet route): step 1/1.</text>
</comment>
<dbReference type="SFLD" id="SFLDG01065">
    <property type="entry name" value="anaerobic_coproporphyrinogen-I"/>
    <property type="match status" value="1"/>
</dbReference>
<comment type="cofactor">
    <cofactor evidence="15 17">
        <name>[4Fe-4S] cluster</name>
        <dbReference type="ChEBI" id="CHEBI:49883"/>
    </cofactor>
    <text evidence="15 17">Binds 1 [4Fe-4S] cluster. The cluster is coordinated with 3 cysteines and an exchangeable S-adenosyl-L-methionine.</text>
</comment>
<dbReference type="UniPathway" id="UPA00251">
    <property type="reaction ID" value="UER00323"/>
</dbReference>
<keyword evidence="9 15" id="KW-0560">Oxidoreductase</keyword>
<evidence type="ECO:0000256" key="7">
    <source>
        <dbReference type="ARBA" id="ARBA00022691"/>
    </source>
</evidence>
<evidence type="ECO:0000256" key="16">
    <source>
        <dbReference type="PIRSR" id="PIRSR000167-1"/>
    </source>
</evidence>